<evidence type="ECO:0000313" key="2">
    <source>
        <dbReference type="Proteomes" id="UP000326702"/>
    </source>
</evidence>
<dbReference type="RefSeq" id="WP_036947203.1">
    <property type="nucleotide sequence ID" value="NZ_BAABIH010000008.1"/>
</dbReference>
<organism evidence="1 2">
    <name type="scientific">Luteimicrobium xylanilyticum</name>
    <dbReference type="NCBI Taxonomy" id="1133546"/>
    <lineage>
        <taxon>Bacteria</taxon>
        <taxon>Bacillati</taxon>
        <taxon>Actinomycetota</taxon>
        <taxon>Actinomycetes</taxon>
        <taxon>Micrococcales</taxon>
        <taxon>Luteimicrobium</taxon>
    </lineage>
</organism>
<dbReference type="AlphaFoldDB" id="A0A5P9QFX5"/>
<dbReference type="KEGG" id="lxl:KDY119_02884"/>
<dbReference type="InterPro" id="IPR046198">
    <property type="entry name" value="DUF6230"/>
</dbReference>
<protein>
    <recommendedName>
        <fullName evidence="3">Cholesterol esterase</fullName>
    </recommendedName>
</protein>
<dbReference type="OrthoDB" id="4238587at2"/>
<keyword evidence="2" id="KW-1185">Reference proteome</keyword>
<dbReference type="Pfam" id="PF19741">
    <property type="entry name" value="DUF6230"/>
    <property type="match status" value="1"/>
</dbReference>
<evidence type="ECO:0000313" key="1">
    <source>
        <dbReference type="EMBL" id="QFU99355.1"/>
    </source>
</evidence>
<accession>A0A5P9QFX5</accession>
<gene>
    <name evidence="1" type="ORF">KDY119_02884</name>
</gene>
<dbReference type="EMBL" id="CP045529">
    <property type="protein sequence ID" value="QFU99355.1"/>
    <property type="molecule type" value="Genomic_DNA"/>
</dbReference>
<reference evidence="1 2" key="1">
    <citation type="submission" date="2019-10" db="EMBL/GenBank/DDBJ databases">
        <title>Genome sequence of Luteimicrobium xylanilyticum HY-24.</title>
        <authorList>
            <person name="Kim D.Y."/>
            <person name="Park H.-Y."/>
        </authorList>
    </citation>
    <scope>NUCLEOTIDE SEQUENCE [LARGE SCALE GENOMIC DNA]</scope>
    <source>
        <strain evidence="1 2">HY-24</strain>
    </source>
</reference>
<evidence type="ECO:0008006" key="3">
    <source>
        <dbReference type="Google" id="ProtNLM"/>
    </source>
</evidence>
<dbReference type="Proteomes" id="UP000326702">
    <property type="component" value="Chromosome"/>
</dbReference>
<name>A0A5P9QFX5_9MICO</name>
<proteinExistence type="predicted"/>
<sequence>MKLKKLTSTRRGRVALAAVPAAVAVTVLMGGVASGAVPVSFAVSGVPFQVGASDLEGDGFSQYSGVAVDADGKQNPVAISAIESATLTDLCQSVSIPGAPVGLKITAGSGKKPAEAKDLLIGMTDLKGDATFSNIRIGIDASKVRTTAKGSKGDFAQDASHVSIKGLQQTSLSTQAGTFTLNGLHLFLTSPKDTCF</sequence>